<dbReference type="PANTHER" id="PTHR43304">
    <property type="entry name" value="PHYTOCHROME-LIKE PROTEIN CPH1"/>
    <property type="match status" value="1"/>
</dbReference>
<dbReference type="Pfam" id="PF08448">
    <property type="entry name" value="PAS_4"/>
    <property type="match status" value="1"/>
</dbReference>
<dbReference type="Pfam" id="PF08447">
    <property type="entry name" value="PAS_3"/>
    <property type="match status" value="1"/>
</dbReference>
<dbReference type="OrthoDB" id="9124519at2"/>
<dbReference type="CDD" id="cd00130">
    <property type="entry name" value="PAS"/>
    <property type="match status" value="3"/>
</dbReference>
<evidence type="ECO:0000259" key="7">
    <source>
        <dbReference type="PROSITE" id="PS50112"/>
    </source>
</evidence>
<dbReference type="InterPro" id="IPR035965">
    <property type="entry name" value="PAS-like_dom_sf"/>
</dbReference>
<dbReference type="InterPro" id="IPR004358">
    <property type="entry name" value="Sig_transdc_His_kin-like_C"/>
</dbReference>
<dbReference type="SUPFAM" id="SSF55874">
    <property type="entry name" value="ATPase domain of HSP90 chaperone/DNA topoisomerase II/histidine kinase"/>
    <property type="match status" value="1"/>
</dbReference>
<protein>
    <recommendedName>
        <fullName evidence="2">histidine kinase</fullName>
        <ecNumber evidence="2">2.7.13.3</ecNumber>
    </recommendedName>
</protein>
<dbReference type="InterPro" id="IPR013767">
    <property type="entry name" value="PAS_fold"/>
</dbReference>
<feature type="domain" description="PAS" evidence="7">
    <location>
        <begin position="273"/>
        <end position="343"/>
    </location>
</feature>
<dbReference type="InterPro" id="IPR052162">
    <property type="entry name" value="Sensor_kinase/Photoreceptor"/>
</dbReference>
<reference evidence="9 10" key="1">
    <citation type="submission" date="2016-10" db="EMBL/GenBank/DDBJ databases">
        <title>Arsenicibacter rosenii gen. nov., sp. nov., an efficient arsenic-methylating bacterium isolated from an arsenic-contaminated paddy soil.</title>
        <authorList>
            <person name="Huang K."/>
        </authorList>
    </citation>
    <scope>NUCLEOTIDE SEQUENCE [LARGE SCALE GENOMIC DNA]</scope>
    <source>
        <strain evidence="9 10">SM-1</strain>
    </source>
</reference>
<dbReference type="SUPFAM" id="SSF47384">
    <property type="entry name" value="Homodimeric domain of signal transducing histidine kinase"/>
    <property type="match status" value="1"/>
</dbReference>
<feature type="domain" description="PAS" evidence="7">
    <location>
        <begin position="16"/>
        <end position="88"/>
    </location>
</feature>
<dbReference type="InterPro" id="IPR003594">
    <property type="entry name" value="HATPase_dom"/>
</dbReference>
<dbReference type="PROSITE" id="PS50112">
    <property type="entry name" value="PAS"/>
    <property type="match status" value="3"/>
</dbReference>
<evidence type="ECO:0000313" key="10">
    <source>
        <dbReference type="Proteomes" id="UP000181790"/>
    </source>
</evidence>
<gene>
    <name evidence="9" type="ORF">BLX24_07640</name>
</gene>
<dbReference type="SMART" id="SM00388">
    <property type="entry name" value="HisKA"/>
    <property type="match status" value="1"/>
</dbReference>
<dbReference type="EMBL" id="MORL01000003">
    <property type="protein sequence ID" value="OIN59726.1"/>
    <property type="molecule type" value="Genomic_DNA"/>
</dbReference>
<dbReference type="SUPFAM" id="SSF55785">
    <property type="entry name" value="PYP-like sensor domain (PAS domain)"/>
    <property type="match status" value="6"/>
</dbReference>
<dbReference type="SMART" id="SM00086">
    <property type="entry name" value="PAC"/>
    <property type="match status" value="5"/>
</dbReference>
<proteinExistence type="predicted"/>
<accession>A0A1S2VNH6</accession>
<dbReference type="InterPro" id="IPR036890">
    <property type="entry name" value="HATPase_C_sf"/>
</dbReference>
<dbReference type="InterPro" id="IPR001610">
    <property type="entry name" value="PAC"/>
</dbReference>
<dbReference type="InterPro" id="IPR000014">
    <property type="entry name" value="PAS"/>
</dbReference>
<name>A0A1S2VNH6_9BACT</name>
<dbReference type="GO" id="GO:0006355">
    <property type="term" value="P:regulation of DNA-templated transcription"/>
    <property type="evidence" value="ECO:0007669"/>
    <property type="project" value="InterPro"/>
</dbReference>
<dbReference type="PRINTS" id="PR00344">
    <property type="entry name" value="BCTRLSENSOR"/>
</dbReference>
<dbReference type="Gene3D" id="3.30.450.20">
    <property type="entry name" value="PAS domain"/>
    <property type="match status" value="6"/>
</dbReference>
<comment type="catalytic activity">
    <reaction evidence="1">
        <text>ATP + protein L-histidine = ADP + protein N-phospho-L-histidine.</text>
        <dbReference type="EC" id="2.7.13.3"/>
    </reaction>
</comment>
<dbReference type="Proteomes" id="UP000181790">
    <property type="component" value="Unassembled WGS sequence"/>
</dbReference>
<evidence type="ECO:0000259" key="6">
    <source>
        <dbReference type="PROSITE" id="PS50109"/>
    </source>
</evidence>
<dbReference type="PROSITE" id="PS50109">
    <property type="entry name" value="HIS_KIN"/>
    <property type="match status" value="1"/>
</dbReference>
<dbReference type="Gene3D" id="1.10.287.130">
    <property type="match status" value="1"/>
</dbReference>
<dbReference type="InterPro" id="IPR005467">
    <property type="entry name" value="His_kinase_dom"/>
</dbReference>
<evidence type="ECO:0000256" key="4">
    <source>
        <dbReference type="ARBA" id="ARBA00022679"/>
    </source>
</evidence>
<evidence type="ECO:0000256" key="5">
    <source>
        <dbReference type="ARBA" id="ARBA00022777"/>
    </source>
</evidence>
<keyword evidence="10" id="KW-1185">Reference proteome</keyword>
<dbReference type="Gene3D" id="2.10.70.100">
    <property type="match status" value="2"/>
</dbReference>
<feature type="domain" description="PAC" evidence="8">
    <location>
        <begin position="729"/>
        <end position="782"/>
    </location>
</feature>
<dbReference type="InterPro" id="IPR003661">
    <property type="entry name" value="HisK_dim/P_dom"/>
</dbReference>
<evidence type="ECO:0000256" key="1">
    <source>
        <dbReference type="ARBA" id="ARBA00000085"/>
    </source>
</evidence>
<keyword evidence="4" id="KW-0808">Transferase</keyword>
<comment type="caution">
    <text evidence="9">The sequence shown here is derived from an EMBL/GenBank/DDBJ whole genome shotgun (WGS) entry which is preliminary data.</text>
</comment>
<dbReference type="Gene3D" id="3.30.565.10">
    <property type="entry name" value="Histidine kinase-like ATPase, C-terminal domain"/>
    <property type="match status" value="1"/>
</dbReference>
<dbReference type="PANTHER" id="PTHR43304:SF1">
    <property type="entry name" value="PAC DOMAIN-CONTAINING PROTEIN"/>
    <property type="match status" value="1"/>
</dbReference>
<feature type="domain" description="PAS" evidence="7">
    <location>
        <begin position="396"/>
        <end position="467"/>
    </location>
</feature>
<dbReference type="NCBIfam" id="TIGR00229">
    <property type="entry name" value="sensory_box"/>
    <property type="match status" value="5"/>
</dbReference>
<organism evidence="9 10">
    <name type="scientific">Arsenicibacter rosenii</name>
    <dbReference type="NCBI Taxonomy" id="1750698"/>
    <lineage>
        <taxon>Bacteria</taxon>
        <taxon>Pseudomonadati</taxon>
        <taxon>Bacteroidota</taxon>
        <taxon>Cytophagia</taxon>
        <taxon>Cytophagales</taxon>
        <taxon>Spirosomataceae</taxon>
        <taxon>Arsenicibacter</taxon>
    </lineage>
</organism>
<feature type="domain" description="PAC" evidence="8">
    <location>
        <begin position="92"/>
        <end position="143"/>
    </location>
</feature>
<dbReference type="Pfam" id="PF02518">
    <property type="entry name" value="HATPase_c"/>
    <property type="match status" value="1"/>
</dbReference>
<dbReference type="EC" id="2.7.13.3" evidence="2"/>
<dbReference type="SMART" id="SM00387">
    <property type="entry name" value="HATPase_c"/>
    <property type="match status" value="1"/>
</dbReference>
<evidence type="ECO:0000313" key="9">
    <source>
        <dbReference type="EMBL" id="OIN59726.1"/>
    </source>
</evidence>
<keyword evidence="5" id="KW-0418">Kinase</keyword>
<dbReference type="PROSITE" id="PS50113">
    <property type="entry name" value="PAC"/>
    <property type="match status" value="5"/>
</dbReference>
<keyword evidence="3" id="KW-0597">Phosphoprotein</keyword>
<evidence type="ECO:0000259" key="8">
    <source>
        <dbReference type="PROSITE" id="PS50113"/>
    </source>
</evidence>
<sequence>MHTTGAQRFLDDLTIANERFDLLTRASHDVIWDWDLEQDVIFWNEAYQTMLGYTDYESAKPIDSWSDYIHPDDKKQVVAKLKKAISRGDTQWNDEYRFRKADGTYAYIQDRGYVIRRGGKPVRMVGAMQDITDHLRLQQDRDNSVFRANMAIEASGMGVWSVYALEDRMELDDRCQAIYHWPGRSPKLTEMLAWIHPDDQAPIYDAMARTPRSSLNKPAVIEFRLTSPIDRKTRWIRLIGRAYFNETGQAHYFTGMAADITEEKRKEEALKQVEERFQSAFDHADVGVVISDPKGKFLLVNKGYCQMTGYSPEALYEGSYADLNHPEDAPRKNALFKEKMEQKASSFTIDSRYVRKDGRQIWVNHHVTLIYTAAGDLDSIFSILRDITEEKKQSEEQQKLLFLVENSSDFIVLSDWNGRVTYLNAAGQRMVGLDNMEEAKRQNIDYLMPEEIDRVIPQIAPSLLEHNRWSGEVLYRHFKTGEAIPVHGTMLLITDPVTKKPIGRASVVRDLRPEKAAQKSILESERRFREMITQAPVAIGLLRGEQFVVESANEKLLAMWQQSDSLIGKKLTETLPADQYQYLFTILDKAYQSGEVVQVEEQKLEQIQDGKPQPRYVNVTYKPLQDDRGGVYAVLIMAIDITGRVRARQKRAEAEEVLRGAIELAGLGTWWMDARTNTLYFSDRMVDWYGLPGNQASLDLIEQAVDVSDRERLVKAAMRAFRLGLNGKYEEEYTIRNLVTGRKRIISAQGKVTLNAEGEPVLLRGTAQDITARKMTEQELERQVDLRTQELRKLNASLLQTNQELERFAYIASHDLQEPLRKVQAFGSILEEEYGSLLDTHGLQMLNRMQASANRMSLLIKDILEFSRTSQLQGGATYEQIDLAQVIGDVQKDLELLITQKQAVIEVGELEPVEGVSLQMYQLFYNLIGNALKFSKPAEAPHIRIQMIRLSLAGQAGYPMIYQGNEHCRISVTDNGIGFNPLYAQQIFGLFQRLHGKQQYEGTGIGLALCQRIVMNHQGEIRAESVEGEGATFHIVLPYKQPGTR</sequence>
<dbReference type="GO" id="GO:0000155">
    <property type="term" value="F:phosphorelay sensor kinase activity"/>
    <property type="evidence" value="ECO:0007669"/>
    <property type="project" value="InterPro"/>
</dbReference>
<dbReference type="InterPro" id="IPR013655">
    <property type="entry name" value="PAS_fold_3"/>
</dbReference>
<dbReference type="InterPro" id="IPR000700">
    <property type="entry name" value="PAS-assoc_C"/>
</dbReference>
<dbReference type="CDD" id="cd00082">
    <property type="entry name" value="HisKA"/>
    <property type="match status" value="1"/>
</dbReference>
<dbReference type="RefSeq" id="WP_083421852.1">
    <property type="nucleotide sequence ID" value="NZ_MORL01000003.1"/>
</dbReference>
<dbReference type="SMART" id="SM00091">
    <property type="entry name" value="PAS"/>
    <property type="match status" value="6"/>
</dbReference>
<feature type="domain" description="PAC" evidence="8">
    <location>
        <begin position="219"/>
        <end position="272"/>
    </location>
</feature>
<dbReference type="AlphaFoldDB" id="A0A1S2VNH6"/>
<evidence type="ECO:0000256" key="2">
    <source>
        <dbReference type="ARBA" id="ARBA00012438"/>
    </source>
</evidence>
<dbReference type="InterPro" id="IPR013656">
    <property type="entry name" value="PAS_4"/>
</dbReference>
<dbReference type="Pfam" id="PF00512">
    <property type="entry name" value="HisKA"/>
    <property type="match status" value="1"/>
</dbReference>
<feature type="domain" description="Histidine kinase" evidence="6">
    <location>
        <begin position="811"/>
        <end position="1041"/>
    </location>
</feature>
<feature type="domain" description="PAC" evidence="8">
    <location>
        <begin position="598"/>
        <end position="653"/>
    </location>
</feature>
<dbReference type="InterPro" id="IPR036097">
    <property type="entry name" value="HisK_dim/P_sf"/>
</dbReference>
<dbReference type="Pfam" id="PF00989">
    <property type="entry name" value="PAS"/>
    <property type="match status" value="2"/>
</dbReference>
<feature type="domain" description="PAC" evidence="8">
    <location>
        <begin position="347"/>
        <end position="399"/>
    </location>
</feature>
<evidence type="ECO:0000256" key="3">
    <source>
        <dbReference type="ARBA" id="ARBA00022553"/>
    </source>
</evidence>